<evidence type="ECO:0000259" key="1">
    <source>
        <dbReference type="Pfam" id="PF12172"/>
    </source>
</evidence>
<organism evidence="2">
    <name type="scientific">marine sediment metagenome</name>
    <dbReference type="NCBI Taxonomy" id="412755"/>
    <lineage>
        <taxon>unclassified sequences</taxon>
        <taxon>metagenomes</taxon>
        <taxon>ecological metagenomes</taxon>
    </lineage>
</organism>
<evidence type="ECO:0000313" key="2">
    <source>
        <dbReference type="EMBL" id="GAH51552.1"/>
    </source>
</evidence>
<dbReference type="Pfam" id="PF12172">
    <property type="entry name" value="zf-ChsH2"/>
    <property type="match status" value="1"/>
</dbReference>
<dbReference type="InterPro" id="IPR052513">
    <property type="entry name" value="Thioester_dehydratase-like"/>
</dbReference>
<dbReference type="Gene3D" id="6.10.30.10">
    <property type="match status" value="1"/>
</dbReference>
<dbReference type="AlphaFoldDB" id="X1G2U2"/>
<dbReference type="SUPFAM" id="SSF50249">
    <property type="entry name" value="Nucleic acid-binding proteins"/>
    <property type="match status" value="1"/>
</dbReference>
<proteinExistence type="predicted"/>
<comment type="caution">
    <text evidence="2">The sequence shown here is derived from an EMBL/GenBank/DDBJ whole genome shotgun (WGS) entry which is preliminary data.</text>
</comment>
<feature type="domain" description="ChsH2 rubredoxin-like zinc ribbon" evidence="1">
    <location>
        <begin position="37"/>
        <end position="63"/>
    </location>
</feature>
<dbReference type="EMBL" id="BARU01019340">
    <property type="protein sequence ID" value="GAH51552.1"/>
    <property type="molecule type" value="Genomic_DNA"/>
</dbReference>
<reference evidence="2" key="1">
    <citation type="journal article" date="2014" name="Front. Microbiol.">
        <title>High frequency of phylogenetically diverse reductive dehalogenase-homologous genes in deep subseafloor sedimentary metagenomes.</title>
        <authorList>
            <person name="Kawai M."/>
            <person name="Futagami T."/>
            <person name="Toyoda A."/>
            <person name="Takaki Y."/>
            <person name="Nishi S."/>
            <person name="Hori S."/>
            <person name="Arai W."/>
            <person name="Tsubouchi T."/>
            <person name="Morono Y."/>
            <person name="Uchiyama I."/>
            <person name="Ito T."/>
            <person name="Fujiyama A."/>
            <person name="Inagaki F."/>
            <person name="Takami H."/>
        </authorList>
    </citation>
    <scope>NUCLEOTIDE SEQUENCE</scope>
    <source>
        <strain evidence="2">Expedition CK06-06</strain>
    </source>
</reference>
<protein>
    <recommendedName>
        <fullName evidence="1">ChsH2 rubredoxin-like zinc ribbon domain-containing protein</fullName>
    </recommendedName>
</protein>
<accession>X1G2U2</accession>
<dbReference type="InterPro" id="IPR012340">
    <property type="entry name" value="NA-bd_OB-fold"/>
</dbReference>
<dbReference type="InterPro" id="IPR022002">
    <property type="entry name" value="ChsH2_Znr"/>
</dbReference>
<dbReference type="PANTHER" id="PTHR34075">
    <property type="entry name" value="BLR3430 PROTEIN"/>
    <property type="match status" value="1"/>
</dbReference>
<name>X1G2U2_9ZZZZ</name>
<dbReference type="PANTHER" id="PTHR34075:SF4">
    <property type="entry name" value="DUF35 DOMAIN-CONTAINING PROTEIN"/>
    <property type="match status" value="1"/>
</dbReference>
<sequence length="166" mass="19453">MSEEFQSHEIRDKILIEYKYTMGGQSKFFIELMNNKKILGTKCKKCGKVWMPPRINCSECYEDTDWIELPHAGTIQISTIVWYGAAEFIQNVPYGCAFIKLDEADTALFQGVFSENLVPSKIKKGQRVKAVFKRREDREGRMTDFFFVPEDEWERWINKPEFEGGE</sequence>
<gene>
    <name evidence="2" type="ORF">S03H2_31855</name>
</gene>